<accession>A0A2T3FMR7</accession>
<feature type="compositionally biased region" description="Basic residues" evidence="2">
    <location>
        <begin position="76"/>
        <end position="89"/>
    </location>
</feature>
<reference evidence="5 6" key="1">
    <citation type="submission" date="2018-03" db="EMBL/GenBank/DDBJ databases">
        <title>Lachnoclostridium SNUG30386 gen.nov., sp.nov., isolated from human faeces.</title>
        <authorList>
            <person name="Seo B."/>
            <person name="Jeon K."/>
            <person name="Ko G."/>
        </authorList>
    </citation>
    <scope>NUCLEOTIDE SEQUENCE [LARGE SCALE GENOMIC DNA]</scope>
    <source>
        <strain evidence="5 6">SNUG30386</strain>
    </source>
</reference>
<feature type="region of interest" description="Disordered" evidence="2">
    <location>
        <begin position="468"/>
        <end position="621"/>
    </location>
</feature>
<name>A0A2T3FMR7_9CLOT</name>
<feature type="region of interest" description="Disordered" evidence="2">
    <location>
        <begin position="1"/>
        <end position="89"/>
    </location>
</feature>
<dbReference type="Gene3D" id="3.40.630.190">
    <property type="entry name" value="LCP protein"/>
    <property type="match status" value="1"/>
</dbReference>
<feature type="compositionally biased region" description="Low complexity" evidence="2">
    <location>
        <begin position="521"/>
        <end position="534"/>
    </location>
</feature>
<dbReference type="Proteomes" id="UP000241048">
    <property type="component" value="Unassembled WGS sequence"/>
</dbReference>
<feature type="compositionally biased region" description="Gly residues" evidence="2">
    <location>
        <begin position="612"/>
        <end position="621"/>
    </location>
</feature>
<evidence type="ECO:0000256" key="2">
    <source>
        <dbReference type="SAM" id="MobiDB-lite"/>
    </source>
</evidence>
<comment type="caution">
    <text evidence="5">The sequence shown here is derived from an EMBL/GenBank/DDBJ whole genome shotgun (WGS) entry which is preliminary data.</text>
</comment>
<proteinExistence type="inferred from homology"/>
<dbReference type="RefSeq" id="WP_107001457.1">
    <property type="nucleotide sequence ID" value="NZ_DBFCBK010000018.1"/>
</dbReference>
<evidence type="ECO:0000313" key="5">
    <source>
        <dbReference type="EMBL" id="PST36560.1"/>
    </source>
</evidence>
<feature type="compositionally biased region" description="Low complexity" evidence="2">
    <location>
        <begin position="567"/>
        <end position="583"/>
    </location>
</feature>
<dbReference type="InterPro" id="IPR050922">
    <property type="entry name" value="LytR/CpsA/Psr_CW_biosynth"/>
</dbReference>
<keyword evidence="6" id="KW-1185">Reference proteome</keyword>
<feature type="compositionally biased region" description="Acidic residues" evidence="2">
    <location>
        <begin position="503"/>
        <end position="518"/>
    </location>
</feature>
<gene>
    <name evidence="5" type="ORF">C7U56_12330</name>
</gene>
<feature type="compositionally biased region" description="Low complexity" evidence="2">
    <location>
        <begin position="62"/>
        <end position="75"/>
    </location>
</feature>
<dbReference type="NCBIfam" id="TIGR00350">
    <property type="entry name" value="lytR_cpsA_psr"/>
    <property type="match status" value="1"/>
</dbReference>
<dbReference type="PANTHER" id="PTHR33392">
    <property type="entry name" value="POLYISOPRENYL-TEICHOIC ACID--PEPTIDOGLYCAN TEICHOIC ACID TRANSFERASE TAGU"/>
    <property type="match status" value="1"/>
</dbReference>
<evidence type="ECO:0000256" key="3">
    <source>
        <dbReference type="SAM" id="Phobius"/>
    </source>
</evidence>
<evidence type="ECO:0000313" key="6">
    <source>
        <dbReference type="Proteomes" id="UP000241048"/>
    </source>
</evidence>
<evidence type="ECO:0000256" key="1">
    <source>
        <dbReference type="ARBA" id="ARBA00006068"/>
    </source>
</evidence>
<dbReference type="Pfam" id="PF03816">
    <property type="entry name" value="LytR_cpsA_psr"/>
    <property type="match status" value="1"/>
</dbReference>
<dbReference type="InterPro" id="IPR004474">
    <property type="entry name" value="LytR_CpsA_psr"/>
</dbReference>
<dbReference type="AlphaFoldDB" id="A0A2T3FMR7"/>
<keyword evidence="3" id="KW-0472">Membrane</keyword>
<protein>
    <submittedName>
        <fullName evidence="5">Cell envelope-related function transcriptional attenuator common domain protein</fullName>
    </submittedName>
</protein>
<feature type="compositionally biased region" description="Low complexity" evidence="2">
    <location>
        <begin position="468"/>
        <end position="479"/>
    </location>
</feature>
<feature type="transmembrane region" description="Helical" evidence="3">
    <location>
        <begin position="94"/>
        <end position="116"/>
    </location>
</feature>
<feature type="compositionally biased region" description="Polar residues" evidence="2">
    <location>
        <begin position="551"/>
        <end position="561"/>
    </location>
</feature>
<dbReference type="EMBL" id="PYLO01000004">
    <property type="protein sequence ID" value="PST36560.1"/>
    <property type="molecule type" value="Genomic_DNA"/>
</dbReference>
<comment type="similarity">
    <text evidence="1">Belongs to the LytR/CpsA/Psr (LCP) family.</text>
</comment>
<sequence>MNYEDDELERMRARREGRSSRASQAGYSSRGSSASGTSRRRVSSTVENSQRKGEAGSSSVRSGYSGPKSAGSGKKSSGRRGSHYRKSARHRKHMIIAAEIVVIILMILGGAFWYMYHRTFGSMQKIDFNEDQVKNVNLSQEQIDDMKGYMTVACFGVDSRSEHGQMNVGKGTNADVNMIANINLETGEIRLVSVFRDSYLNINDKNSYNKINAAYAQGGPEQAVKALNKNLGLNITQYATFNWKAVADAINILGGVDVELSDAEFSWINAFITETVKETGIGSHQLTHAGNVHLDGIQAVAYGRIRYSDTDYARTERQRIILQKAFDKAKNADWATLNCLIQTIMPQLATNVDITDLIPLARNIAKFHIGETAGFPAARGEQDVGKIGDCVIPQTLEYNVKELHKFLFDEEDYQVPSNVKEYSSHIAQVTGLTTNAKLIGHVPVDQGVSAQTFIKKRASRIAAQAAAKDAAKKSSTSASDESDDESGDETKKGESESSIGLDEIFDPDEDWIDWEEEESKSNSSKGPGTTTTPGKKNHTDKTTEADDSLSGPGSTSETKSSVAKPGSTTTTAAETAASSEKTSPGASDNSGVKSPVTEIQDPGNSGNSDAAGPGGPAGPGA</sequence>
<keyword evidence="3" id="KW-0812">Transmembrane</keyword>
<feature type="compositionally biased region" description="Basic and acidic residues" evidence="2">
    <location>
        <begin position="9"/>
        <end position="19"/>
    </location>
</feature>
<evidence type="ECO:0000259" key="4">
    <source>
        <dbReference type="Pfam" id="PF03816"/>
    </source>
</evidence>
<keyword evidence="3" id="KW-1133">Transmembrane helix</keyword>
<dbReference type="PANTHER" id="PTHR33392:SF6">
    <property type="entry name" value="POLYISOPRENYL-TEICHOIC ACID--PEPTIDOGLYCAN TEICHOIC ACID TRANSFERASE TAGU"/>
    <property type="match status" value="1"/>
</dbReference>
<feature type="domain" description="Cell envelope-related transcriptional attenuator" evidence="4">
    <location>
        <begin position="173"/>
        <end position="330"/>
    </location>
</feature>
<feature type="compositionally biased region" description="Low complexity" evidence="2">
    <location>
        <begin position="20"/>
        <end position="37"/>
    </location>
</feature>
<organism evidence="5 6">
    <name type="scientific">Clostridium fessum</name>
    <dbReference type="NCBI Taxonomy" id="2126740"/>
    <lineage>
        <taxon>Bacteria</taxon>
        <taxon>Bacillati</taxon>
        <taxon>Bacillota</taxon>
        <taxon>Clostridia</taxon>
        <taxon>Eubacteriales</taxon>
        <taxon>Clostridiaceae</taxon>
        <taxon>Clostridium</taxon>
    </lineage>
</organism>